<dbReference type="RefSeq" id="WP_145077849.1">
    <property type="nucleotide sequence ID" value="NZ_CP036298.1"/>
</dbReference>
<evidence type="ECO:0000313" key="2">
    <source>
        <dbReference type="EMBL" id="QDV24308.1"/>
    </source>
</evidence>
<evidence type="ECO:0000256" key="1">
    <source>
        <dbReference type="SAM" id="MobiDB-lite"/>
    </source>
</evidence>
<accession>A0A518G6T9</accession>
<dbReference type="InterPro" id="IPR025738">
    <property type="entry name" value="BatD"/>
</dbReference>
<evidence type="ECO:0008006" key="4">
    <source>
        <dbReference type="Google" id="ProtNLM"/>
    </source>
</evidence>
<protein>
    <recommendedName>
        <fullName evidence="4">Protein BatD</fullName>
    </recommendedName>
</protein>
<reference evidence="2 3" key="1">
    <citation type="submission" date="2019-02" db="EMBL/GenBank/DDBJ databases">
        <title>Deep-cultivation of Planctomycetes and their phenomic and genomic characterization uncovers novel biology.</title>
        <authorList>
            <person name="Wiegand S."/>
            <person name="Jogler M."/>
            <person name="Boedeker C."/>
            <person name="Pinto D."/>
            <person name="Vollmers J."/>
            <person name="Rivas-Marin E."/>
            <person name="Kohn T."/>
            <person name="Peeters S.H."/>
            <person name="Heuer A."/>
            <person name="Rast P."/>
            <person name="Oberbeckmann S."/>
            <person name="Bunk B."/>
            <person name="Jeske O."/>
            <person name="Meyerdierks A."/>
            <person name="Storesund J.E."/>
            <person name="Kallscheuer N."/>
            <person name="Luecker S."/>
            <person name="Lage O.M."/>
            <person name="Pohl T."/>
            <person name="Merkel B.J."/>
            <person name="Hornburger P."/>
            <person name="Mueller R.-W."/>
            <person name="Bruemmer F."/>
            <person name="Labrenz M."/>
            <person name="Spormann A.M."/>
            <person name="Op den Camp H."/>
            <person name="Overmann J."/>
            <person name="Amann R."/>
            <person name="Jetten M.S.M."/>
            <person name="Mascher T."/>
            <person name="Medema M.H."/>
            <person name="Devos D.P."/>
            <person name="Kaster A.-K."/>
            <person name="Ovreas L."/>
            <person name="Rohde M."/>
            <person name="Galperin M.Y."/>
            <person name="Jogler C."/>
        </authorList>
    </citation>
    <scope>NUCLEOTIDE SEQUENCE [LARGE SCALE GENOMIC DNA]</scope>
    <source>
        <strain evidence="2 3">Q31a</strain>
    </source>
</reference>
<organism evidence="2 3">
    <name type="scientific">Aureliella helgolandensis</name>
    <dbReference type="NCBI Taxonomy" id="2527968"/>
    <lineage>
        <taxon>Bacteria</taxon>
        <taxon>Pseudomonadati</taxon>
        <taxon>Planctomycetota</taxon>
        <taxon>Planctomycetia</taxon>
        <taxon>Pirellulales</taxon>
        <taxon>Pirellulaceae</taxon>
        <taxon>Aureliella</taxon>
    </lineage>
</organism>
<dbReference type="KEGG" id="ahel:Q31a_26240"/>
<dbReference type="Pfam" id="PF13584">
    <property type="entry name" value="BatD"/>
    <property type="match status" value="1"/>
</dbReference>
<name>A0A518G6T9_9BACT</name>
<dbReference type="Proteomes" id="UP000318017">
    <property type="component" value="Chromosome"/>
</dbReference>
<feature type="region of interest" description="Disordered" evidence="1">
    <location>
        <begin position="1"/>
        <end position="26"/>
    </location>
</feature>
<keyword evidence="3" id="KW-1185">Reference proteome</keyword>
<dbReference type="PANTHER" id="PTHR40940:SF2">
    <property type="entry name" value="BATD"/>
    <property type="match status" value="1"/>
</dbReference>
<sequence>MGRKSTFGSILQGPQRPAGEHRSSSARWSTAIPNKLLQGLVMCAALCAAEVVTFPTQLRAQSVELGVTPAPYFAGVPIEFQVQVSGVEGAAKPVCRYVGPSDAPLQVAGPLVNTSSYSQMQIINGSVSRKESVTYTFTFQLTASSAGEFQLGPFEVELDGKTTSHTGPKVEFTELAEDPDLQISITIDDNPIYVGQEVPVTVRWAFSGGVEGANHAFNNLRIRSPLFDQFEFKPETPTSRQTLTFATEQGDVAVDGKVSKATEDGKDFIVVTAERTMIPQQVGEFTDIPVSCRTEKVVRWRRGMFGDSRPGAVQPAIASGPPVSLTIKPLPTEGRPVSFSGAVGSGFSLQVTANRSVVRVGDPIALDLKLRGNGNIEKLGLPDLSKCGLDEQQFQLPGELPAGSFNSNVKQFKLNVRVKEESVAQIPAIEFSWFNPNAARYETTRSNPIALQALAAHIVSAADVVSHSPQAADAAQEAESNPGAPRISGGAPLSLVGANLAIPNDPLQLLQSSSNFLSARWTPPLLYLAGLGLVAGAILVRWNSTRDPQLVERKQLQKRWRSRLRIAEDEPPALAAQTIASVLREFQTTTSPSNRVPIERLIADCETIAYSPDSANQTHEMQRIRQAAKAIVEGVE</sequence>
<dbReference type="PANTHER" id="PTHR40940">
    <property type="entry name" value="PROTEIN BATD-RELATED"/>
    <property type="match status" value="1"/>
</dbReference>
<dbReference type="OrthoDB" id="226310at2"/>
<dbReference type="AlphaFoldDB" id="A0A518G6T9"/>
<gene>
    <name evidence="2" type="ORF">Q31a_26240</name>
</gene>
<dbReference type="EMBL" id="CP036298">
    <property type="protein sequence ID" value="QDV24308.1"/>
    <property type="molecule type" value="Genomic_DNA"/>
</dbReference>
<proteinExistence type="predicted"/>
<evidence type="ECO:0000313" key="3">
    <source>
        <dbReference type="Proteomes" id="UP000318017"/>
    </source>
</evidence>